<keyword evidence="2" id="KW-0560">Oxidoreductase</keyword>
<dbReference type="PANTHER" id="PTHR11908:SF132">
    <property type="entry name" value="ALDEHYDE OXIDASE 1-RELATED"/>
    <property type="match status" value="1"/>
</dbReference>
<dbReference type="GO" id="GO:0005506">
    <property type="term" value="F:iron ion binding"/>
    <property type="evidence" value="ECO:0007669"/>
    <property type="project" value="InterPro"/>
</dbReference>
<sequence>METLIKELKNSVARVDALDKITGKTKYLNDIDFGKEVLHAKIVHSTKARAKILKINIPELPEGYSIIDYRDVPGKNAATMIISDWRPFADDNVRYIGETILLIVGPDKNIVYDIAEKVTIEYEDLEPVLNIEDSKKLLGGPIYGDDNIFISFKAGYGDVDEAFKKAKTIIEETYHTPYQEHLYMEVNGTVGVWENDGVTLYSSTQCPYYVQKAVAPVLGVEDSKVRVISPTIGGGFGGKEHYPDILSAAVAVAVHKLKKTVKLILDRQFDLAYSVKRQPAQITTKIALDENNNIIALDVVSDMDAGAYESSSRVIMQRCTYTAANVYHFPNVRVLGRLYCTNNVPSCAFRGFGGPQAIFAIERTMDNIANKINVDPIELKRKYFVKQNDPTITGGIFHDNIILPKMLDLALKESDYENKVKKYKDDMYRGIGISCFLHGCAFTGSGERDIIKAKLKLKKKGNKVTILTSNTEIGQGLHTTFRKIAAYNLNIPLENIDISVYDTNIIPNTGPTVASRSVMIVGYLIQEACKKLKDRWNESEEIEITEDYKHPSHLVDWDSTNLRGDAYPTYGLGINVVEVEIDKFTLEVKIVGVWAVFDCGYAIDEKIVEGQIKGGVAQALGWGALENIVNKDGRFLQVKMSDYMIPTSLDLPEIKTYIMGEPYQYGPSGAKGIGEITFDGAASAYASAMENALKHHFTKIPILPENIAEVI</sequence>
<dbReference type="Proteomes" id="UP000043763">
    <property type="component" value="Unassembled WGS sequence"/>
</dbReference>
<dbReference type="InterPro" id="IPR037165">
    <property type="entry name" value="AldOxase/xan_DH_Mopterin-bd_sf"/>
</dbReference>
<dbReference type="InterPro" id="IPR000674">
    <property type="entry name" value="Ald_Oxase/Xan_DH_a/b"/>
</dbReference>
<comment type="cofactor">
    <cofactor evidence="3">
        <name>Mo-molybdopterin cytosine dinucleotide</name>
        <dbReference type="ChEBI" id="CHEBI:71308"/>
    </cofactor>
</comment>
<dbReference type="FunFam" id="3.30.365.10:FF:000001">
    <property type="entry name" value="Xanthine dehydrogenase oxidase"/>
    <property type="match status" value="1"/>
</dbReference>
<reference evidence="6" key="1">
    <citation type="submission" date="2015-04" db="EMBL/GenBank/DDBJ databases">
        <authorList>
            <person name="Mushtaq Mamoona"/>
        </authorList>
    </citation>
    <scope>NUCLEOTIDE SEQUENCE [LARGE SCALE GENOMIC DNA]</scope>
    <source>
        <strain evidence="6">AN4859/03</strain>
    </source>
</reference>
<dbReference type="EMBL" id="CVLB01000001">
    <property type="protein sequence ID" value="CRF32414.1"/>
    <property type="molecule type" value="Genomic_DNA"/>
</dbReference>
<protein>
    <submittedName>
        <fullName evidence="5">Carbon monoxide dehydrogenase large subunit</fullName>
    </submittedName>
</protein>
<dbReference type="RefSeq" id="WP_048593878.1">
    <property type="nucleotide sequence ID" value="NZ_CVLB01000001.1"/>
</dbReference>
<keyword evidence="1" id="KW-0500">Molybdenum</keyword>
<dbReference type="Pfam" id="PF01315">
    <property type="entry name" value="Ald_Xan_dh_C"/>
    <property type="match status" value="1"/>
</dbReference>
<dbReference type="OrthoDB" id="9759099at2"/>
<dbReference type="SMART" id="SM01008">
    <property type="entry name" value="Ald_Xan_dh_C"/>
    <property type="match status" value="1"/>
</dbReference>
<feature type="domain" description="Aldehyde oxidase/xanthine dehydrogenase a/b hammerhead" evidence="4">
    <location>
        <begin position="22"/>
        <end position="126"/>
    </location>
</feature>
<evidence type="ECO:0000256" key="3">
    <source>
        <dbReference type="ARBA" id="ARBA00053029"/>
    </source>
</evidence>
<dbReference type="SUPFAM" id="SSF56003">
    <property type="entry name" value="Molybdenum cofactor-binding domain"/>
    <property type="match status" value="1"/>
</dbReference>
<proteinExistence type="predicted"/>
<name>A0A0G4K5G0_9SPIR</name>
<dbReference type="InterPro" id="IPR036856">
    <property type="entry name" value="Ald_Oxase/Xan_DH_a/b_sf"/>
</dbReference>
<dbReference type="PANTHER" id="PTHR11908">
    <property type="entry name" value="XANTHINE DEHYDROGENASE"/>
    <property type="match status" value="1"/>
</dbReference>
<dbReference type="InterPro" id="IPR046867">
    <property type="entry name" value="AldOxase/xan_DH_MoCoBD2"/>
</dbReference>
<keyword evidence="6" id="KW-1185">Reference proteome</keyword>
<dbReference type="GO" id="GO:0016491">
    <property type="term" value="F:oxidoreductase activity"/>
    <property type="evidence" value="ECO:0007669"/>
    <property type="project" value="UniProtKB-KW"/>
</dbReference>
<dbReference type="InterPro" id="IPR016208">
    <property type="entry name" value="Ald_Oxase/xanthine_DH-like"/>
</dbReference>
<evidence type="ECO:0000259" key="4">
    <source>
        <dbReference type="SMART" id="SM01008"/>
    </source>
</evidence>
<evidence type="ECO:0000256" key="2">
    <source>
        <dbReference type="ARBA" id="ARBA00023002"/>
    </source>
</evidence>
<dbReference type="InterPro" id="IPR008274">
    <property type="entry name" value="AldOxase/xan_DH_MoCoBD1"/>
</dbReference>
<organism evidence="5 6">
    <name type="scientific">Brachyspira suanatina</name>
    <dbReference type="NCBI Taxonomy" id="381802"/>
    <lineage>
        <taxon>Bacteria</taxon>
        <taxon>Pseudomonadati</taxon>
        <taxon>Spirochaetota</taxon>
        <taxon>Spirochaetia</taxon>
        <taxon>Brachyspirales</taxon>
        <taxon>Brachyspiraceae</taxon>
        <taxon>Brachyspira</taxon>
    </lineage>
</organism>
<gene>
    <name evidence="5" type="ORF">BRSU_0781</name>
</gene>
<evidence type="ECO:0000313" key="5">
    <source>
        <dbReference type="EMBL" id="CRF32414.1"/>
    </source>
</evidence>
<evidence type="ECO:0000313" key="6">
    <source>
        <dbReference type="Proteomes" id="UP000043763"/>
    </source>
</evidence>
<accession>A0A0G4K5G0</accession>
<dbReference type="Gene3D" id="3.90.1170.50">
    <property type="entry name" value="Aldehyde oxidase/xanthine dehydrogenase, a/b hammerhead"/>
    <property type="match status" value="1"/>
</dbReference>
<dbReference type="Gene3D" id="3.30.365.10">
    <property type="entry name" value="Aldehyde oxidase/xanthine dehydrogenase, molybdopterin binding domain"/>
    <property type="match status" value="4"/>
</dbReference>
<dbReference type="Pfam" id="PF02738">
    <property type="entry name" value="MoCoBD_1"/>
    <property type="match status" value="1"/>
</dbReference>
<evidence type="ECO:0000256" key="1">
    <source>
        <dbReference type="ARBA" id="ARBA00022505"/>
    </source>
</evidence>
<dbReference type="Pfam" id="PF20256">
    <property type="entry name" value="MoCoBD_2"/>
    <property type="match status" value="1"/>
</dbReference>
<dbReference type="SUPFAM" id="SSF54665">
    <property type="entry name" value="CO dehydrogenase molybdoprotein N-domain-like"/>
    <property type="match status" value="1"/>
</dbReference>
<dbReference type="AlphaFoldDB" id="A0A0G4K5G0"/>